<keyword evidence="2" id="KW-0238">DNA-binding</keyword>
<keyword evidence="6" id="KW-1185">Reference proteome</keyword>
<dbReference type="InterPro" id="IPR036390">
    <property type="entry name" value="WH_DNA-bd_sf"/>
</dbReference>
<dbReference type="InterPro" id="IPR036388">
    <property type="entry name" value="WH-like_DNA-bd_sf"/>
</dbReference>
<evidence type="ECO:0000256" key="3">
    <source>
        <dbReference type="ARBA" id="ARBA00023163"/>
    </source>
</evidence>
<dbReference type="PROSITE" id="PS51118">
    <property type="entry name" value="HTH_HXLR"/>
    <property type="match status" value="1"/>
</dbReference>
<reference evidence="6" key="1">
    <citation type="journal article" date="2019" name="Int. J. Syst. Evol. Microbiol.">
        <title>The Global Catalogue of Microorganisms (GCM) 10K type strain sequencing project: providing services to taxonomists for standard genome sequencing and annotation.</title>
        <authorList>
            <consortium name="The Broad Institute Genomics Platform"/>
            <consortium name="The Broad Institute Genome Sequencing Center for Infectious Disease"/>
            <person name="Wu L."/>
            <person name="Ma J."/>
        </authorList>
    </citation>
    <scope>NUCLEOTIDE SEQUENCE [LARGE SCALE GENOMIC DNA]</scope>
    <source>
        <strain evidence="6">CCUG 51943</strain>
    </source>
</reference>
<keyword evidence="3" id="KW-0804">Transcription</keyword>
<dbReference type="Gene3D" id="1.10.10.10">
    <property type="entry name" value="Winged helix-like DNA-binding domain superfamily/Winged helix DNA-binding domain"/>
    <property type="match status" value="1"/>
</dbReference>
<comment type="caution">
    <text evidence="5">The sequence shown here is derived from an EMBL/GenBank/DDBJ whole genome shotgun (WGS) entry which is preliminary data.</text>
</comment>
<dbReference type="Proteomes" id="UP001596244">
    <property type="component" value="Unassembled WGS sequence"/>
</dbReference>
<gene>
    <name evidence="5" type="ORF">ACFPUZ_01410</name>
</gene>
<dbReference type="PANTHER" id="PTHR33204">
    <property type="entry name" value="TRANSCRIPTIONAL REGULATOR, MARR FAMILY"/>
    <property type="match status" value="1"/>
</dbReference>
<accession>A0ABW1Q9B6</accession>
<dbReference type="PANTHER" id="PTHR33204:SF18">
    <property type="entry name" value="TRANSCRIPTIONAL REGULATORY PROTEIN"/>
    <property type="match status" value="1"/>
</dbReference>
<protein>
    <submittedName>
        <fullName evidence="5">Winged helix-turn-helix transcriptional regulator</fullName>
    </submittedName>
</protein>
<dbReference type="Pfam" id="PF01638">
    <property type="entry name" value="HxlR"/>
    <property type="match status" value="1"/>
</dbReference>
<keyword evidence="1" id="KW-0805">Transcription regulation</keyword>
<dbReference type="EMBL" id="JBHSQE010000001">
    <property type="protein sequence ID" value="MFC6145468.1"/>
    <property type="molecule type" value="Genomic_DNA"/>
</dbReference>
<sequence>MNRQSTGVPWTGMEDWVRDADPFDRTCPSRLLLAGLADKWTVLIILALDGEQLRYRELEQAVDGISPKMLTHRLRTLVDDGLLARWEFPEVPPHVAYELTDLGRSLLPVFYPLIGWLIDHTRDVEDHRHRADT</sequence>
<dbReference type="InterPro" id="IPR002577">
    <property type="entry name" value="HTH_HxlR"/>
</dbReference>
<evidence type="ECO:0000256" key="1">
    <source>
        <dbReference type="ARBA" id="ARBA00023015"/>
    </source>
</evidence>
<evidence type="ECO:0000256" key="2">
    <source>
        <dbReference type="ARBA" id="ARBA00023125"/>
    </source>
</evidence>
<evidence type="ECO:0000313" key="5">
    <source>
        <dbReference type="EMBL" id="MFC6145468.1"/>
    </source>
</evidence>
<dbReference type="RefSeq" id="WP_376999149.1">
    <property type="nucleotide sequence ID" value="NZ_JBHSQE010000001.1"/>
</dbReference>
<dbReference type="SUPFAM" id="SSF46785">
    <property type="entry name" value="Winged helix' DNA-binding domain"/>
    <property type="match status" value="1"/>
</dbReference>
<evidence type="ECO:0000259" key="4">
    <source>
        <dbReference type="PROSITE" id="PS51118"/>
    </source>
</evidence>
<feature type="domain" description="HTH hxlR-type" evidence="4">
    <location>
        <begin position="27"/>
        <end position="125"/>
    </location>
</feature>
<proteinExistence type="predicted"/>
<name>A0ABW1Q9B6_9CORY</name>
<evidence type="ECO:0000313" key="6">
    <source>
        <dbReference type="Proteomes" id="UP001596244"/>
    </source>
</evidence>
<organism evidence="5 6">
    <name type="scientific">Corynebacterium nasicanis</name>
    <dbReference type="NCBI Taxonomy" id="1448267"/>
    <lineage>
        <taxon>Bacteria</taxon>
        <taxon>Bacillati</taxon>
        <taxon>Actinomycetota</taxon>
        <taxon>Actinomycetes</taxon>
        <taxon>Mycobacteriales</taxon>
        <taxon>Corynebacteriaceae</taxon>
        <taxon>Corynebacterium</taxon>
    </lineage>
</organism>